<dbReference type="InterPro" id="IPR036388">
    <property type="entry name" value="WH-like_DNA-bd_sf"/>
</dbReference>
<dbReference type="EMBL" id="JBHTJA010000008">
    <property type="protein sequence ID" value="MFD0900147.1"/>
    <property type="molecule type" value="Genomic_DNA"/>
</dbReference>
<dbReference type="Proteomes" id="UP001596972">
    <property type="component" value="Unassembled WGS sequence"/>
</dbReference>
<reference evidence="3" key="1">
    <citation type="journal article" date="2019" name="Int. J. Syst. Evol. Microbiol.">
        <title>The Global Catalogue of Microorganisms (GCM) 10K type strain sequencing project: providing services to taxonomists for standard genome sequencing and annotation.</title>
        <authorList>
            <consortium name="The Broad Institute Genomics Platform"/>
            <consortium name="The Broad Institute Genome Sequencing Center for Infectious Disease"/>
            <person name="Wu L."/>
            <person name="Ma J."/>
        </authorList>
    </citation>
    <scope>NUCLEOTIDE SEQUENCE [LARGE SCALE GENOMIC DNA]</scope>
    <source>
        <strain evidence="3">JCM 31202</strain>
    </source>
</reference>
<dbReference type="PANTHER" id="PTHR33164">
    <property type="entry name" value="TRANSCRIPTIONAL REGULATOR, MARR FAMILY"/>
    <property type="match status" value="1"/>
</dbReference>
<evidence type="ECO:0000313" key="3">
    <source>
        <dbReference type="Proteomes" id="UP001596972"/>
    </source>
</evidence>
<dbReference type="Pfam" id="PF01047">
    <property type="entry name" value="MarR"/>
    <property type="match status" value="1"/>
</dbReference>
<evidence type="ECO:0000313" key="2">
    <source>
        <dbReference type="EMBL" id="MFD0900147.1"/>
    </source>
</evidence>
<dbReference type="PANTHER" id="PTHR33164:SF43">
    <property type="entry name" value="HTH-TYPE TRANSCRIPTIONAL REPRESSOR YETL"/>
    <property type="match status" value="1"/>
</dbReference>
<dbReference type="InterPro" id="IPR036390">
    <property type="entry name" value="WH_DNA-bd_sf"/>
</dbReference>
<comment type="caution">
    <text evidence="2">The sequence shown here is derived from an EMBL/GenBank/DDBJ whole genome shotgun (WGS) entry which is preliminary data.</text>
</comment>
<organism evidence="2 3">
    <name type="scientific">Actinomadura sediminis</name>
    <dbReference type="NCBI Taxonomy" id="1038904"/>
    <lineage>
        <taxon>Bacteria</taxon>
        <taxon>Bacillati</taxon>
        <taxon>Actinomycetota</taxon>
        <taxon>Actinomycetes</taxon>
        <taxon>Streptosporangiales</taxon>
        <taxon>Thermomonosporaceae</taxon>
        <taxon>Actinomadura</taxon>
    </lineage>
</organism>
<gene>
    <name evidence="2" type="ORF">ACFQ11_07060</name>
</gene>
<name>A0ABW3EIV8_9ACTN</name>
<feature type="domain" description="HTH marR-type" evidence="1">
    <location>
        <begin position="7"/>
        <end position="138"/>
    </location>
</feature>
<dbReference type="Gene3D" id="1.10.10.10">
    <property type="entry name" value="Winged helix-like DNA-binding domain superfamily/Winged helix DNA-binding domain"/>
    <property type="match status" value="1"/>
</dbReference>
<dbReference type="SUPFAM" id="SSF46785">
    <property type="entry name" value="Winged helix' DNA-binding domain"/>
    <property type="match status" value="1"/>
</dbReference>
<keyword evidence="3" id="KW-1185">Reference proteome</keyword>
<evidence type="ECO:0000259" key="1">
    <source>
        <dbReference type="PROSITE" id="PS50995"/>
    </source>
</evidence>
<sequence length="151" mass="16688">MAVRPLRDDLVRLLAVAAHVSKETVDENLARMDLSVREHVVLTAIAEGAPTQLAIAHRSGLDKSTLIPVLDRLERRELIERRPDPADRRARVVTMTDAGRHALASSTRTVTGIETELLADLTPAERTQFRELLQRITEGHMSNLSVPGSCL</sequence>
<proteinExistence type="predicted"/>
<accession>A0ABW3EIV8</accession>
<protein>
    <submittedName>
        <fullName evidence="2">MarR family winged helix-turn-helix transcriptional regulator</fullName>
    </submittedName>
</protein>
<dbReference type="PRINTS" id="PR00598">
    <property type="entry name" value="HTHMARR"/>
</dbReference>
<dbReference type="RefSeq" id="WP_378297081.1">
    <property type="nucleotide sequence ID" value="NZ_JBHTJA010000008.1"/>
</dbReference>
<dbReference type="InterPro" id="IPR000835">
    <property type="entry name" value="HTH_MarR-typ"/>
</dbReference>
<dbReference type="PROSITE" id="PS50995">
    <property type="entry name" value="HTH_MARR_2"/>
    <property type="match status" value="1"/>
</dbReference>
<dbReference type="InterPro" id="IPR039422">
    <property type="entry name" value="MarR/SlyA-like"/>
</dbReference>
<dbReference type="SMART" id="SM00347">
    <property type="entry name" value="HTH_MARR"/>
    <property type="match status" value="1"/>
</dbReference>